<feature type="chain" id="PRO_5011552430" evidence="3">
    <location>
        <begin position="28"/>
        <end position="179"/>
    </location>
</feature>
<dbReference type="InterPro" id="IPR036249">
    <property type="entry name" value="Thioredoxin-like_sf"/>
</dbReference>
<evidence type="ECO:0000256" key="2">
    <source>
        <dbReference type="ARBA" id="ARBA00023284"/>
    </source>
</evidence>
<dbReference type="InterPro" id="IPR051099">
    <property type="entry name" value="AGR/TXD"/>
</dbReference>
<evidence type="ECO:0000313" key="5">
    <source>
        <dbReference type="EMBL" id="SDM98169.1"/>
    </source>
</evidence>
<feature type="domain" description="Spermatogenesis-associated protein 20-like TRX" evidence="4">
    <location>
        <begin position="27"/>
        <end position="97"/>
    </location>
</feature>
<gene>
    <name evidence="5" type="ORF">SAMN04488514_11883</name>
</gene>
<dbReference type="Pfam" id="PF03190">
    <property type="entry name" value="Thioredox_DsbH"/>
    <property type="match status" value="1"/>
</dbReference>
<evidence type="ECO:0000256" key="3">
    <source>
        <dbReference type="SAM" id="SignalP"/>
    </source>
</evidence>
<accession>A0A1G9XMT5</accession>
<dbReference type="Proteomes" id="UP000199440">
    <property type="component" value="Unassembled WGS sequence"/>
</dbReference>
<organism evidence="5 6">
    <name type="scientific">Kriegella aquimaris</name>
    <dbReference type="NCBI Taxonomy" id="192904"/>
    <lineage>
        <taxon>Bacteria</taxon>
        <taxon>Pseudomonadati</taxon>
        <taxon>Bacteroidota</taxon>
        <taxon>Flavobacteriia</taxon>
        <taxon>Flavobacteriales</taxon>
        <taxon>Flavobacteriaceae</taxon>
        <taxon>Kriegella</taxon>
    </lineage>
</organism>
<keyword evidence="6" id="KW-1185">Reference proteome</keyword>
<dbReference type="AlphaFoldDB" id="A0A1G9XMT5"/>
<dbReference type="Gene3D" id="3.40.30.10">
    <property type="entry name" value="Glutaredoxin"/>
    <property type="match status" value="1"/>
</dbReference>
<reference evidence="5 6" key="1">
    <citation type="submission" date="2016-10" db="EMBL/GenBank/DDBJ databases">
        <authorList>
            <person name="de Groot N.N."/>
        </authorList>
    </citation>
    <scope>NUCLEOTIDE SEQUENCE [LARGE SCALE GENOMIC DNA]</scope>
    <source>
        <strain evidence="5 6">DSM 19886</strain>
    </source>
</reference>
<dbReference type="PROSITE" id="PS00194">
    <property type="entry name" value="THIOREDOXIN_1"/>
    <property type="match status" value="1"/>
</dbReference>
<evidence type="ECO:0000256" key="1">
    <source>
        <dbReference type="ARBA" id="ARBA00022729"/>
    </source>
</evidence>
<dbReference type="PANTHER" id="PTHR15337">
    <property type="entry name" value="ANTERIOR GRADIENT PROTEIN-RELATED"/>
    <property type="match status" value="1"/>
</dbReference>
<dbReference type="InterPro" id="IPR017937">
    <property type="entry name" value="Thioredoxin_CS"/>
</dbReference>
<dbReference type="STRING" id="192904.SAMN04488514_11883"/>
<evidence type="ECO:0000313" key="6">
    <source>
        <dbReference type="Proteomes" id="UP000199440"/>
    </source>
</evidence>
<proteinExistence type="predicted"/>
<dbReference type="SUPFAM" id="SSF52833">
    <property type="entry name" value="Thioredoxin-like"/>
    <property type="match status" value="1"/>
</dbReference>
<keyword evidence="1 3" id="KW-0732">Signal</keyword>
<evidence type="ECO:0000259" key="4">
    <source>
        <dbReference type="Pfam" id="PF03190"/>
    </source>
</evidence>
<protein>
    <submittedName>
        <fullName evidence="5">Thioredoxin-related protein</fullName>
    </submittedName>
</protein>
<feature type="signal peptide" evidence="3">
    <location>
        <begin position="1"/>
        <end position="27"/>
    </location>
</feature>
<name>A0A1G9XMT5_9FLAO</name>
<dbReference type="InterPro" id="IPR004879">
    <property type="entry name" value="Ssp411-like_TRX"/>
</dbReference>
<keyword evidence="2" id="KW-0676">Redox-active center</keyword>
<dbReference type="PANTHER" id="PTHR15337:SF11">
    <property type="entry name" value="THIOREDOXIN DOMAIN-CONTAINING PROTEIN"/>
    <property type="match status" value="1"/>
</dbReference>
<dbReference type="EMBL" id="FNGV01000018">
    <property type="protein sequence ID" value="SDM98169.1"/>
    <property type="molecule type" value="Genomic_DNA"/>
</dbReference>
<sequence length="179" mass="20594">MKRIAKIASKKTFFLLCLMLMGMVSNAQEVKWLSWNEAAQLATTDESPKKIFIDVYTDWCGWCKKMDKDTFQNAEVAAYMAENFYMVKLDGEGKEPIEFKGKTYKFIPSGRKGYHEFAAALMQGRMSYPTTIFLDEGMNMLSPVPGYQKPEPFLNIARYFGDNIYKEKDWQAYSGKGSK</sequence>